<dbReference type="PANTHER" id="PTHR46857">
    <property type="entry name" value="EPITHELIAL CELL-TRANSFORMING SEQUENCE 2 ONCOGENE-LIKE"/>
    <property type="match status" value="1"/>
</dbReference>
<dbReference type="Ensembl" id="ENSLLET00000009335.1">
    <property type="protein sequence ID" value="ENSLLEP00000008984.1"/>
    <property type="gene ID" value="ENSLLEG00000005712.1"/>
</dbReference>
<dbReference type="PANTHER" id="PTHR46857:SF2">
    <property type="entry name" value="F-BOX ONLY PROTEIN 16"/>
    <property type="match status" value="1"/>
</dbReference>
<feature type="region of interest" description="Disordered" evidence="1">
    <location>
        <begin position="244"/>
        <end position="274"/>
    </location>
</feature>
<gene>
    <name evidence="2" type="primary">FBXO16</name>
</gene>
<dbReference type="GeneTree" id="ENSGT00940000159021"/>
<reference evidence="2" key="2">
    <citation type="submission" date="2025-09" db="UniProtKB">
        <authorList>
            <consortium name="Ensembl"/>
        </authorList>
    </citation>
    <scope>IDENTIFICATION</scope>
</reference>
<dbReference type="OrthoDB" id="10257471at2759"/>
<organism evidence="2 3">
    <name type="scientific">Leptobrachium leishanense</name>
    <name type="common">Leishan spiny toad</name>
    <dbReference type="NCBI Taxonomy" id="445787"/>
    <lineage>
        <taxon>Eukaryota</taxon>
        <taxon>Metazoa</taxon>
        <taxon>Chordata</taxon>
        <taxon>Craniata</taxon>
        <taxon>Vertebrata</taxon>
        <taxon>Euteleostomi</taxon>
        <taxon>Amphibia</taxon>
        <taxon>Batrachia</taxon>
        <taxon>Anura</taxon>
        <taxon>Pelobatoidea</taxon>
        <taxon>Megophryidae</taxon>
        <taxon>Leptobrachium</taxon>
    </lineage>
</organism>
<dbReference type="Proteomes" id="UP000694569">
    <property type="component" value="Unplaced"/>
</dbReference>
<dbReference type="SUPFAM" id="SSF81383">
    <property type="entry name" value="F-box domain"/>
    <property type="match status" value="1"/>
</dbReference>
<feature type="region of interest" description="Disordered" evidence="1">
    <location>
        <begin position="90"/>
        <end position="127"/>
    </location>
</feature>
<keyword evidence="3" id="KW-1185">Reference proteome</keyword>
<accession>A0A8C5M5E7</accession>
<sequence length="274" mass="30855">MSTLCVNLPFIQVSWHWKTLTELDQLWMPKCLRFGWYINFTPSPFEQCIWKRQYIQMVKELNVTRPRTPPKDSFVVIDVQPIAKEALDLKSSSHLTHRPMSSKAQSKGGKDLPPWRSSDKHPTDTIRFNYLDNYDPMEQARQARQSPLGTAIRSHQDPERKKQPSSASYKLRKAKSLMSLAGGFTNTAAKAPSRPSWAAHQSGYPVTKATAKSLAQSNAWNAGIRPAPIRAAVPAISKRGMKAYTRTSRSSPTAALFESQPWELPTSDQGSDEE</sequence>
<dbReference type="AlphaFoldDB" id="A0A8C5M5E7"/>
<dbReference type="InterPro" id="IPR052805">
    <property type="entry name" value="GEF_Ubiquitin-Prot_Reg"/>
</dbReference>
<evidence type="ECO:0000313" key="3">
    <source>
        <dbReference type="Proteomes" id="UP000694569"/>
    </source>
</evidence>
<name>A0A8C5M5E7_9ANUR</name>
<feature type="region of interest" description="Disordered" evidence="1">
    <location>
        <begin position="140"/>
        <end position="170"/>
    </location>
</feature>
<evidence type="ECO:0000313" key="2">
    <source>
        <dbReference type="Ensembl" id="ENSLLEP00000008984.1"/>
    </source>
</evidence>
<proteinExistence type="predicted"/>
<reference evidence="2" key="1">
    <citation type="submission" date="2025-08" db="UniProtKB">
        <authorList>
            <consortium name="Ensembl"/>
        </authorList>
    </citation>
    <scope>IDENTIFICATION</scope>
</reference>
<evidence type="ECO:0000256" key="1">
    <source>
        <dbReference type="SAM" id="MobiDB-lite"/>
    </source>
</evidence>
<protein>
    <submittedName>
        <fullName evidence="2">F-box protein 16</fullName>
    </submittedName>
</protein>
<dbReference type="InterPro" id="IPR036047">
    <property type="entry name" value="F-box-like_dom_sf"/>
</dbReference>